<organism evidence="1 2">
    <name type="scientific">candidate division MSBL1 archaeon SCGC-AAA259E19</name>
    <dbReference type="NCBI Taxonomy" id="1698264"/>
    <lineage>
        <taxon>Archaea</taxon>
        <taxon>Methanobacteriati</taxon>
        <taxon>Methanobacteriota</taxon>
        <taxon>candidate division MSBL1</taxon>
    </lineage>
</organism>
<dbReference type="AlphaFoldDB" id="A0A133UKT6"/>
<dbReference type="EMBL" id="LHXO01000039">
    <property type="protein sequence ID" value="KXA94791.1"/>
    <property type="molecule type" value="Genomic_DNA"/>
</dbReference>
<dbReference type="InterPro" id="IPR018663">
    <property type="entry name" value="DUF2101_membrane"/>
</dbReference>
<reference evidence="1 2" key="1">
    <citation type="journal article" date="2016" name="Sci. Rep.">
        <title>Metabolic traits of an uncultured archaeal lineage -MSBL1- from brine pools of the Red Sea.</title>
        <authorList>
            <person name="Mwirichia R."/>
            <person name="Alam I."/>
            <person name="Rashid M."/>
            <person name="Vinu M."/>
            <person name="Ba-Alawi W."/>
            <person name="Anthony Kamau A."/>
            <person name="Kamanda Ngugi D."/>
            <person name="Goker M."/>
            <person name="Klenk H.P."/>
            <person name="Bajic V."/>
            <person name="Stingl U."/>
        </authorList>
    </citation>
    <scope>NUCLEOTIDE SEQUENCE [LARGE SCALE GENOMIC DNA]</scope>
    <source>
        <strain evidence="1">SCGC-AAA259E19</strain>
    </source>
</reference>
<name>A0A133UKT6_9EURY</name>
<sequence>MLPIFDIWENIHETWGDEESYPHYAWEYGRDPTYGVVQEVKNGKAKVKTRYDLRSNTKQGVYFVDSFVPVEKNDVVKVGVDRSTLGLRGSTVEAITEKAPEREEILV</sequence>
<dbReference type="Proteomes" id="UP000070284">
    <property type="component" value="Unassembled WGS sequence"/>
</dbReference>
<accession>A0A133UKT6</accession>
<evidence type="ECO:0000313" key="2">
    <source>
        <dbReference type="Proteomes" id="UP000070284"/>
    </source>
</evidence>
<gene>
    <name evidence="1" type="ORF">AKJ65_03435</name>
</gene>
<proteinExistence type="predicted"/>
<evidence type="ECO:0000313" key="1">
    <source>
        <dbReference type="EMBL" id="KXA94791.1"/>
    </source>
</evidence>
<protein>
    <submittedName>
        <fullName evidence="1">Uncharacterized protein</fullName>
    </submittedName>
</protein>
<dbReference type="Pfam" id="PF09874">
    <property type="entry name" value="DUF2101"/>
    <property type="match status" value="1"/>
</dbReference>
<comment type="caution">
    <text evidence="1">The sequence shown here is derived from an EMBL/GenBank/DDBJ whole genome shotgun (WGS) entry which is preliminary data.</text>
</comment>
<keyword evidence="2" id="KW-1185">Reference proteome</keyword>